<protein>
    <submittedName>
        <fullName evidence="2">ARAD1D28930p</fullName>
    </submittedName>
</protein>
<dbReference type="Gene3D" id="3.80.10.10">
    <property type="entry name" value="Ribonuclease Inhibitor"/>
    <property type="match status" value="2"/>
</dbReference>
<feature type="compositionally biased region" description="Polar residues" evidence="1">
    <location>
        <begin position="12"/>
        <end position="31"/>
    </location>
</feature>
<dbReference type="AlphaFoldDB" id="A0A060TB86"/>
<dbReference type="InterPro" id="IPR032675">
    <property type="entry name" value="LRR_dom_sf"/>
</dbReference>
<evidence type="ECO:0000256" key="1">
    <source>
        <dbReference type="SAM" id="MobiDB-lite"/>
    </source>
</evidence>
<sequence>MQSDIGPDLDKVTSNSSAESRMSDLGVSNNDVDWLARGNSLSQRNKGLRTRPRSVSASAGGAPPVKQDRPSKERLAPIPSSMSPRASPPPPSDGAGGATGTGSQTKPVPVPVPGRKDNDSTNDMPQLSKIQTVPGRPSDVYASGELDNDSHPRISRRMSASQYSGSSGLSSSAPSKKSSWLHNLGQRLQIGHHGSPPPPSPSARSNDGTASDTNLASNSNGQQFPNPGYSFRSRANSIPHSQSPAAAAAAAKVSQRHGQPASPSSSFLDPPRVSSPKLNTEVIPPGKGAATAPAIPSPAEVSTSPKPNAGSLMTKLRRLSTRTGTAGLHPGASASESTISVSESDRVVLNINHHKKQFKVPELRDALPKRVSFDRMVVAEDPPQQIPSRHPKTGNITVLDNGEVTRKTSATSGPSASQYYFPRNYTASARQASLTAHEAAVRVAHSVKTGGSLRHKFLPSAGSVDIATDVDSMDLDSSGLAQKGLMIDKPTHGEGESHHMGDSFNHNRGRRPSADKSEDGENDDDDSKSSQSDDSDPKFENSTVEEIYTRCCHLREILPIPATLKQIKGKSIPLDIIRMMNPRPTMIEILSFSDFLSIVPIRDVSLDNAVITTEMLKNILWALMKSTHLLRLSLRNVITDDEGWKALCAFLSENESLCRLDLSLQLDSKKCKLKPGVSRSEMDWGLFTEAMKARGGIEELLLNGCMVPAECLEEIVTKGCANCTRLGLAVNDLQRDDLEMLWKWLKQESTKCQGLDLGGNDLDSCHDLLRKIIEDAHSLLYLSLNSTHLKSLEGTSDVADAMSKSAIRFLDLSGNPGLFPEFTPVLARLLPRFSDLKRLHLESSGLSSDDAVRLSEAFAICPKLVHISLLNNTNLDKTAYAALTAAVGLSKTIYTLELDPDSVPSSVQRRLAHYSLINMESMVNGISGAEAKHKEYLSNQELVESGSELATVVTELLSGNKDRDELNANTIADALVERARLVREWTRHAIEKILDKKAGMGYLDTESKEHLVKLVFLDGNLEKVLSKYEKDEANRNGKKSLGEPHPMGQWFGFLAPPSVDHQDELQVAPIGAEDSSATLSRSSSTTSLQAKAQEQEEGQFHKIGTFMRDRQDNPSERSGEEIRLAMQRLKDRTNHRDILDAIEVIRREHGPQVDRILQNMDGKTSDEIDDATLDEVVNDLAKLLGQHNNNNSQPADSSS</sequence>
<feature type="compositionally biased region" description="Low complexity" evidence="1">
    <location>
        <begin position="157"/>
        <end position="178"/>
    </location>
</feature>
<feature type="region of interest" description="Disordered" evidence="1">
    <location>
        <begin position="1"/>
        <end position="315"/>
    </location>
</feature>
<feature type="compositionally biased region" description="Low complexity" evidence="1">
    <location>
        <begin position="1075"/>
        <end position="1087"/>
    </location>
</feature>
<proteinExistence type="predicted"/>
<feature type="compositionally biased region" description="Basic and acidic residues" evidence="1">
    <location>
        <begin position="489"/>
        <end position="501"/>
    </location>
</feature>
<gene>
    <name evidence="2" type="ORF">GNLVRS02_ARAD1D28930g</name>
</gene>
<name>A0A060TB86_BLAAD</name>
<dbReference type="SUPFAM" id="SSF52047">
    <property type="entry name" value="RNI-like"/>
    <property type="match status" value="1"/>
</dbReference>
<dbReference type="EMBL" id="HG937694">
    <property type="protein sequence ID" value="CDP38183.1"/>
    <property type="molecule type" value="Genomic_DNA"/>
</dbReference>
<organism evidence="2">
    <name type="scientific">Blastobotrys adeninivorans</name>
    <name type="common">Yeast</name>
    <name type="synonym">Arxula adeninivorans</name>
    <dbReference type="NCBI Taxonomy" id="409370"/>
    <lineage>
        <taxon>Eukaryota</taxon>
        <taxon>Fungi</taxon>
        <taxon>Dikarya</taxon>
        <taxon>Ascomycota</taxon>
        <taxon>Saccharomycotina</taxon>
        <taxon>Dipodascomycetes</taxon>
        <taxon>Dipodascales</taxon>
        <taxon>Trichomonascaceae</taxon>
        <taxon>Blastobotrys</taxon>
    </lineage>
</organism>
<feature type="compositionally biased region" description="Basic and acidic residues" evidence="1">
    <location>
        <begin position="66"/>
        <end position="75"/>
    </location>
</feature>
<feature type="region of interest" description="Disordered" evidence="1">
    <location>
        <begin position="1073"/>
        <end position="1097"/>
    </location>
</feature>
<accession>A0A060TB86</accession>
<feature type="region of interest" description="Disordered" evidence="1">
    <location>
        <begin position="487"/>
        <end position="541"/>
    </location>
</feature>
<feature type="compositionally biased region" description="Low complexity" evidence="1">
    <location>
        <begin position="76"/>
        <end position="85"/>
    </location>
</feature>
<feature type="compositionally biased region" description="Polar residues" evidence="1">
    <location>
        <begin position="233"/>
        <end position="244"/>
    </location>
</feature>
<dbReference type="PhylomeDB" id="A0A060TB86"/>
<reference evidence="2" key="1">
    <citation type="submission" date="2014-02" db="EMBL/GenBank/DDBJ databases">
        <authorList>
            <person name="Genoscope - CEA"/>
        </authorList>
    </citation>
    <scope>NUCLEOTIDE SEQUENCE</scope>
    <source>
        <strain evidence="2">LS3</strain>
    </source>
</reference>
<feature type="compositionally biased region" description="Polar residues" evidence="1">
    <location>
        <begin position="121"/>
        <end position="131"/>
    </location>
</feature>
<reference evidence="2" key="2">
    <citation type="submission" date="2014-06" db="EMBL/GenBank/DDBJ databases">
        <title>The complete genome of Blastobotrys (Arxula) adeninivorans LS3 - a yeast of biotechnological interest.</title>
        <authorList>
            <person name="Kunze G."/>
            <person name="Gaillardin C."/>
            <person name="Czernicka M."/>
            <person name="Durrens P."/>
            <person name="Martin T."/>
            <person name="Boer E."/>
            <person name="Gabaldon T."/>
            <person name="Cruz J."/>
            <person name="Talla E."/>
            <person name="Marck C."/>
            <person name="Goffeau A."/>
            <person name="Barbe V."/>
            <person name="Baret P."/>
            <person name="Baronian K."/>
            <person name="Beier S."/>
            <person name="Bleykasten C."/>
            <person name="Bode R."/>
            <person name="Casaregola S."/>
            <person name="Despons L."/>
            <person name="Fairhead C."/>
            <person name="Giersberg M."/>
            <person name="Gierski P."/>
            <person name="Hahnel U."/>
            <person name="Hartmann A."/>
            <person name="Jankowska D."/>
            <person name="Jubin C."/>
            <person name="Jung P."/>
            <person name="Lafontaine I."/>
            <person name="Leh-Louis V."/>
            <person name="Lemaire M."/>
            <person name="Marcet-Houben M."/>
            <person name="Mascher M."/>
            <person name="Morel G."/>
            <person name="Richard G.-F."/>
            <person name="Riechen J."/>
            <person name="Sacerdot C."/>
            <person name="Sarkar A."/>
            <person name="Savel G."/>
            <person name="Schacherer J."/>
            <person name="Sherman D."/>
            <person name="Straub M.-L."/>
            <person name="Stein N."/>
            <person name="Thierry A."/>
            <person name="Trautwein-Schult A."/>
            <person name="Westhof E."/>
            <person name="Worch S."/>
            <person name="Dujon B."/>
            <person name="Souciet J.-L."/>
            <person name="Wincker P."/>
            <person name="Scholz U."/>
            <person name="Neuveglise N."/>
        </authorList>
    </citation>
    <scope>NUCLEOTIDE SEQUENCE</scope>
    <source>
        <strain evidence="2">LS3</strain>
    </source>
</reference>
<feature type="compositionally biased region" description="Polar residues" evidence="1">
    <location>
        <begin position="203"/>
        <end position="225"/>
    </location>
</feature>
<evidence type="ECO:0000313" key="2">
    <source>
        <dbReference type="EMBL" id="CDP38183.1"/>
    </source>
</evidence>